<organism evidence="2 3">
    <name type="scientific">Comamonas testosteroni</name>
    <name type="common">Pseudomonas testosteroni</name>
    <dbReference type="NCBI Taxonomy" id="285"/>
    <lineage>
        <taxon>Bacteria</taxon>
        <taxon>Pseudomonadati</taxon>
        <taxon>Pseudomonadota</taxon>
        <taxon>Betaproteobacteria</taxon>
        <taxon>Burkholderiales</taxon>
        <taxon>Comamonadaceae</taxon>
        <taxon>Comamonas</taxon>
    </lineage>
</organism>
<dbReference type="InterPro" id="IPR006121">
    <property type="entry name" value="HMA_dom"/>
</dbReference>
<name>A0A8B4S8H7_COMTE</name>
<dbReference type="Gene3D" id="3.30.70.100">
    <property type="match status" value="1"/>
</dbReference>
<dbReference type="SUPFAM" id="SSF55008">
    <property type="entry name" value="HMA, heavy metal-associated domain"/>
    <property type="match status" value="1"/>
</dbReference>
<protein>
    <submittedName>
        <fullName evidence="2">Copper exporting ATPase</fullName>
    </submittedName>
</protein>
<comment type="caution">
    <text evidence="2">The sequence shown here is derived from an EMBL/GenBank/DDBJ whole genome shotgun (WGS) entry which is preliminary data.</text>
</comment>
<dbReference type="Proteomes" id="UP000255070">
    <property type="component" value="Unassembled WGS sequence"/>
</dbReference>
<dbReference type="EMBL" id="UFXL01000001">
    <property type="protein sequence ID" value="SUY79544.1"/>
    <property type="molecule type" value="Genomic_DNA"/>
</dbReference>
<dbReference type="RefSeq" id="WP_003075309.1">
    <property type="nucleotide sequence ID" value="NZ_BBJZ01000005.1"/>
</dbReference>
<dbReference type="PROSITE" id="PS50846">
    <property type="entry name" value="HMA_2"/>
    <property type="match status" value="1"/>
</dbReference>
<dbReference type="GeneID" id="63997414"/>
<gene>
    <name evidence="2" type="ORF">NCTC10698_04485</name>
</gene>
<dbReference type="AlphaFoldDB" id="A0A8B4S8H7"/>
<feature type="domain" description="HMA" evidence="1">
    <location>
        <begin position="1"/>
        <end position="63"/>
    </location>
</feature>
<evidence type="ECO:0000259" key="1">
    <source>
        <dbReference type="PROSITE" id="PS50846"/>
    </source>
</evidence>
<dbReference type="CDD" id="cd00371">
    <property type="entry name" value="HMA"/>
    <property type="match status" value="1"/>
</dbReference>
<sequence length="101" mass="10487">MTAFRVTDMTCGGCAGRIKRSIVAMDDKAYIEFELKEQTVLISGTASDAEFAEAIQDAGYTPELIEPTSALAGNAGPDTARCKCRAAHPGVSCSGGDDPPS</sequence>
<keyword evidence="3" id="KW-1185">Reference proteome</keyword>
<accession>A0A8B4S8H7</accession>
<dbReference type="Pfam" id="PF00403">
    <property type="entry name" value="HMA"/>
    <property type="match status" value="1"/>
</dbReference>
<dbReference type="GO" id="GO:0046872">
    <property type="term" value="F:metal ion binding"/>
    <property type="evidence" value="ECO:0007669"/>
    <property type="project" value="InterPro"/>
</dbReference>
<proteinExistence type="predicted"/>
<evidence type="ECO:0000313" key="3">
    <source>
        <dbReference type="Proteomes" id="UP000255070"/>
    </source>
</evidence>
<reference evidence="2 3" key="1">
    <citation type="submission" date="2018-06" db="EMBL/GenBank/DDBJ databases">
        <authorList>
            <consortium name="Pathogen Informatics"/>
            <person name="Doyle S."/>
        </authorList>
    </citation>
    <scope>NUCLEOTIDE SEQUENCE [LARGE SCALE GENOMIC DNA]</scope>
    <source>
        <strain evidence="2 3">NCTC10698</strain>
    </source>
</reference>
<dbReference type="InterPro" id="IPR036163">
    <property type="entry name" value="HMA_dom_sf"/>
</dbReference>
<evidence type="ECO:0000313" key="2">
    <source>
        <dbReference type="EMBL" id="SUY79544.1"/>
    </source>
</evidence>